<dbReference type="AlphaFoldDB" id="A0A1C7LVM3"/>
<feature type="region of interest" description="Disordered" evidence="1">
    <location>
        <begin position="1"/>
        <end position="27"/>
    </location>
</feature>
<gene>
    <name evidence="2" type="ORF">A0H81_13169</name>
</gene>
<name>A0A1C7LVM3_GRIFR</name>
<keyword evidence="3" id="KW-1185">Reference proteome</keyword>
<evidence type="ECO:0000256" key="1">
    <source>
        <dbReference type="SAM" id="MobiDB-lite"/>
    </source>
</evidence>
<evidence type="ECO:0000313" key="3">
    <source>
        <dbReference type="Proteomes" id="UP000092993"/>
    </source>
</evidence>
<sequence>MYPTAARRTPGQPPATTSSSSRPSVPGNPRLFLDITACWMSWEILWHAGDSPQENISNRPPTSPEILHNRHCSQYY</sequence>
<accession>A0A1C7LVM3</accession>
<reference evidence="2 3" key="1">
    <citation type="submission" date="2016-03" db="EMBL/GenBank/DDBJ databases">
        <title>Whole genome sequencing of Grifola frondosa 9006-11.</title>
        <authorList>
            <person name="Min B."/>
            <person name="Park H."/>
            <person name="Kim J.-G."/>
            <person name="Cho H."/>
            <person name="Oh Y.-L."/>
            <person name="Kong W.-S."/>
            <person name="Choi I.-G."/>
        </authorList>
    </citation>
    <scope>NUCLEOTIDE SEQUENCE [LARGE SCALE GENOMIC DNA]</scope>
    <source>
        <strain evidence="2 3">9006-11</strain>
    </source>
</reference>
<feature type="compositionally biased region" description="Low complexity" evidence="1">
    <location>
        <begin position="14"/>
        <end position="27"/>
    </location>
</feature>
<protein>
    <submittedName>
        <fullName evidence="2">Uncharacterized protein</fullName>
    </submittedName>
</protein>
<feature type="region of interest" description="Disordered" evidence="1">
    <location>
        <begin position="50"/>
        <end position="76"/>
    </location>
</feature>
<organism evidence="2 3">
    <name type="scientific">Grifola frondosa</name>
    <name type="common">Maitake</name>
    <name type="synonym">Polyporus frondosus</name>
    <dbReference type="NCBI Taxonomy" id="5627"/>
    <lineage>
        <taxon>Eukaryota</taxon>
        <taxon>Fungi</taxon>
        <taxon>Dikarya</taxon>
        <taxon>Basidiomycota</taxon>
        <taxon>Agaricomycotina</taxon>
        <taxon>Agaricomycetes</taxon>
        <taxon>Polyporales</taxon>
        <taxon>Grifolaceae</taxon>
        <taxon>Grifola</taxon>
    </lineage>
</organism>
<proteinExistence type="predicted"/>
<dbReference type="Proteomes" id="UP000092993">
    <property type="component" value="Unassembled WGS sequence"/>
</dbReference>
<dbReference type="EMBL" id="LUGG01000027">
    <property type="protein sequence ID" value="OBZ66874.1"/>
    <property type="molecule type" value="Genomic_DNA"/>
</dbReference>
<comment type="caution">
    <text evidence="2">The sequence shown here is derived from an EMBL/GenBank/DDBJ whole genome shotgun (WGS) entry which is preliminary data.</text>
</comment>
<evidence type="ECO:0000313" key="2">
    <source>
        <dbReference type="EMBL" id="OBZ66874.1"/>
    </source>
</evidence>